<dbReference type="OrthoDB" id="354at2759"/>
<dbReference type="VEuPathDB" id="PiroplasmaDB:BEWA_053480"/>
<evidence type="ECO:0000313" key="3">
    <source>
        <dbReference type="EMBL" id="EKX73437.1"/>
    </source>
</evidence>
<dbReference type="RefSeq" id="XP_004832745.1">
    <property type="nucleotide sequence ID" value="XM_004832688.1"/>
</dbReference>
<keyword evidence="1" id="KW-0805">Transcription regulation</keyword>
<sequence>MYVFLFTFIFSDPPTMEIVKQINETKHFIIEQIDEGVALCNDDVHGFLKGSIKMTIITCMRWIYWWN</sequence>
<dbReference type="GO" id="GO:0006367">
    <property type="term" value="P:transcription initiation at RNA polymerase II promoter"/>
    <property type="evidence" value="ECO:0007669"/>
    <property type="project" value="UniProtKB-UniRule"/>
</dbReference>
<dbReference type="GO" id="GO:0000439">
    <property type="term" value="C:transcription factor TFIIH core complex"/>
    <property type="evidence" value="ECO:0007669"/>
    <property type="project" value="UniProtKB-UniRule"/>
</dbReference>
<keyword evidence="1" id="KW-0234">DNA repair</keyword>
<name>L1LDB5_THEEQ</name>
<dbReference type="SUPFAM" id="SSF142897">
    <property type="entry name" value="TFB5-like"/>
    <property type="match status" value="1"/>
</dbReference>
<evidence type="ECO:0000256" key="1">
    <source>
        <dbReference type="RuleBase" id="RU368032"/>
    </source>
</evidence>
<dbReference type="EMBL" id="ACOU01000003">
    <property type="protein sequence ID" value="EKX73293.1"/>
    <property type="molecule type" value="Genomic_DNA"/>
</dbReference>
<dbReference type="Gene3D" id="3.30.70.1220">
    <property type="entry name" value="TFB5-like"/>
    <property type="match status" value="1"/>
</dbReference>
<dbReference type="GO" id="GO:0006289">
    <property type="term" value="P:nucleotide-excision repair"/>
    <property type="evidence" value="ECO:0007669"/>
    <property type="project" value="InterPro"/>
</dbReference>
<dbReference type="SMART" id="SM01395">
    <property type="entry name" value="Tbf5"/>
    <property type="match status" value="1"/>
</dbReference>
<evidence type="ECO:0000313" key="4">
    <source>
        <dbReference type="Proteomes" id="UP000031512"/>
    </source>
</evidence>
<dbReference type="InterPro" id="IPR035935">
    <property type="entry name" value="TFB5-like_sf"/>
</dbReference>
<proteinExistence type="inferred from homology"/>
<protein>
    <recommendedName>
        <fullName evidence="1">General transcription and DNA repair factor IIH subunit TFB5</fullName>
    </recommendedName>
</protein>
<dbReference type="eggNOG" id="ENOG502R0K1">
    <property type="taxonomic scope" value="Eukaryota"/>
</dbReference>
<accession>L1LDB5</accession>
<gene>
    <name evidence="2" type="ORF">BEWA_053480</name>
    <name evidence="3" type="ORF">BEWA_054940</name>
</gene>
<reference evidence="3 4" key="2">
    <citation type="journal article" date="2012" name="BMC Genomics">
        <title>Comparative genomic analysis and phylogenetic position of Theileria equi.</title>
        <authorList>
            <person name="Kappmeyer L.S."/>
            <person name="Thiagarajan M."/>
            <person name="Herndon D.R."/>
            <person name="Ramsay J.D."/>
            <person name="Caler E."/>
            <person name="Djikeng A."/>
            <person name="Gillespie J.J."/>
            <person name="Lau A.O."/>
            <person name="Roalson E.H."/>
            <person name="Silva J.C."/>
            <person name="Silva M.G."/>
            <person name="Suarez C.E."/>
            <person name="Ueti M.W."/>
            <person name="Nene V.M."/>
            <person name="Mealey R.H."/>
            <person name="Knowles D.P."/>
            <person name="Brayton K.A."/>
        </authorList>
    </citation>
    <scope>NUCLEOTIDE SEQUENCE [LARGE SCALE GENOMIC DNA]</scope>
    <source>
        <strain evidence="3 4">WA</strain>
    </source>
</reference>
<keyword evidence="1" id="KW-0539">Nucleus</keyword>
<dbReference type="VEuPathDB" id="PiroplasmaDB:BEWA_054940"/>
<comment type="caution">
    <text evidence="3">The sequence shown here is derived from an EMBL/GenBank/DDBJ whole genome shotgun (WGS) entry which is preliminary data.</text>
</comment>
<dbReference type="AlphaFoldDB" id="L1LDB5"/>
<dbReference type="GeneID" id="15802900"/>
<comment type="subcellular location">
    <subcellularLocation>
        <location evidence="1">Nucleus</location>
    </subcellularLocation>
</comment>
<comment type="function">
    <text evidence="1">In NER, TFIIH acts by opening DNA around the lesion to allow the excision of the damaged oligonucleotide and its replacement by a new DNA fragment. In transcription, TFIIH has an essential role in transcription initiation. When the pre-initiation complex (PIC) has been established, TFIIH is required for promoter opening and promoter escape.</text>
</comment>
<dbReference type="Pfam" id="PF06331">
    <property type="entry name" value="Tfb5"/>
    <property type="match status" value="1"/>
</dbReference>
<comment type="subunit">
    <text evidence="1">Component of the 7-subunit TFIIH core complex.</text>
</comment>
<keyword evidence="4" id="KW-1185">Reference proteome</keyword>
<comment type="similarity">
    <text evidence="1">Belongs to the TFB5 family.</text>
</comment>
<dbReference type="KEGG" id="beq:BEWA_053480"/>
<dbReference type="Proteomes" id="UP000031512">
    <property type="component" value="Unassembled WGS sequence"/>
</dbReference>
<keyword evidence="1" id="KW-0804">Transcription</keyword>
<organism evidence="3 4">
    <name type="scientific">Theileria equi strain WA</name>
    <dbReference type="NCBI Taxonomy" id="1537102"/>
    <lineage>
        <taxon>Eukaryota</taxon>
        <taxon>Sar</taxon>
        <taxon>Alveolata</taxon>
        <taxon>Apicomplexa</taxon>
        <taxon>Aconoidasida</taxon>
        <taxon>Piroplasmida</taxon>
        <taxon>Theileriidae</taxon>
        <taxon>Theileria</taxon>
    </lineage>
</organism>
<dbReference type="InterPro" id="IPR009400">
    <property type="entry name" value="TFIIH_TTDA/Tfb5"/>
</dbReference>
<dbReference type="STRING" id="1537102.L1LDB5"/>
<evidence type="ECO:0000313" key="2">
    <source>
        <dbReference type="EMBL" id="EKX73293.1"/>
    </source>
</evidence>
<reference evidence="3" key="1">
    <citation type="submission" date="2009-04" db="EMBL/GenBank/DDBJ databases">
        <authorList>
            <person name="Kappmeyer L."/>
            <person name="Thiagarajan M."/>
            <person name="Herndon D."/>
            <person name="Caler E."/>
            <person name="Galinsky K."/>
            <person name="Inman J."/>
            <person name="Schobel S."/>
            <person name="Amedeo P."/>
            <person name="Watkins K."/>
            <person name="Bradley B."/>
            <person name="Sosa J."/>
            <person name="Sarmiento M."/>
            <person name="Fedorova N."/>
            <person name="Brayton K."/>
            <person name="Lau A."/>
            <person name="Nene V."/>
            <person name="Djikeng A."/>
            <person name="Knowles D."/>
        </authorList>
    </citation>
    <scope>NUCLEOTIDE SEQUENCE</scope>
    <source>
        <strain evidence="3">WA</strain>
    </source>
</reference>
<keyword evidence="1" id="KW-0227">DNA damage</keyword>
<dbReference type="EMBL" id="ACOU01000003">
    <property type="protein sequence ID" value="EKX73437.1"/>
    <property type="molecule type" value="Genomic_DNA"/>
</dbReference>